<comment type="caution">
    <text evidence="1">The sequence shown here is derived from an EMBL/GenBank/DDBJ whole genome shotgun (WGS) entry which is preliminary data.</text>
</comment>
<keyword evidence="2" id="KW-1185">Reference proteome</keyword>
<sequence length="336" mass="40143">MGKTLFLNNPIVKTYPDTTYLLSILSGNNTGSIKWTFNNFIQIQCPKLIDHNFVVNFYFWKNCFFDCPLINWQRISKSFIKNRFSDILEYLEYCIEDGQYCYLSLNQRYIGTFKRDQTKDNYHMGLVSGYDNTSKEMYLTEFYSGKFDTKKIPYDEISHSFDYNISNNFRDYVLLISLNEKATCPLKLNNIITSMKDYLNSYVDLNYSSYNKYIYGISIYDKIIEHLNLIKECKIHIDHRSIHFMYEHKRLMNLRLKYLLEARIISVAEYISINQHSEESVKTTLIFRNMLLKSYFSKNYDEINKIINGVNVMKYHDEILFTNLIKILETKDMMLV</sequence>
<evidence type="ECO:0008006" key="3">
    <source>
        <dbReference type="Google" id="ProtNLM"/>
    </source>
</evidence>
<organism evidence="1 2">
    <name type="scientific">Paenibacillus plantarum</name>
    <dbReference type="NCBI Taxonomy" id="2654975"/>
    <lineage>
        <taxon>Bacteria</taxon>
        <taxon>Bacillati</taxon>
        <taxon>Bacillota</taxon>
        <taxon>Bacilli</taxon>
        <taxon>Bacillales</taxon>
        <taxon>Paenibacillaceae</taxon>
        <taxon>Paenibacillus</taxon>
    </lineage>
</organism>
<protein>
    <recommendedName>
        <fullName evidence="3">Butirosin biosynthesis protein H N-terminal domain-containing protein</fullName>
    </recommendedName>
</protein>
<reference evidence="1 2" key="1">
    <citation type="submission" date="2019-10" db="EMBL/GenBank/DDBJ databases">
        <title>Description of Paenibacillus humi sp. nov.</title>
        <authorList>
            <person name="Carlier A."/>
            <person name="Qi S."/>
        </authorList>
    </citation>
    <scope>NUCLEOTIDE SEQUENCE [LARGE SCALE GENOMIC DNA]</scope>
    <source>
        <strain evidence="1 2">LMG 31461</strain>
    </source>
</reference>
<evidence type="ECO:0000313" key="2">
    <source>
        <dbReference type="Proteomes" id="UP000653578"/>
    </source>
</evidence>
<dbReference type="RefSeq" id="WP_171629042.1">
    <property type="nucleotide sequence ID" value="NZ_WHNY01000009.1"/>
</dbReference>
<proteinExistence type="predicted"/>
<gene>
    <name evidence="1" type="ORF">GC096_04140</name>
</gene>
<evidence type="ECO:0000313" key="1">
    <source>
        <dbReference type="EMBL" id="NOU63236.1"/>
    </source>
</evidence>
<accession>A0ABX1X4A5</accession>
<dbReference type="Proteomes" id="UP000653578">
    <property type="component" value="Unassembled WGS sequence"/>
</dbReference>
<dbReference type="EMBL" id="WHNY01000009">
    <property type="protein sequence ID" value="NOU63236.1"/>
    <property type="molecule type" value="Genomic_DNA"/>
</dbReference>
<name>A0ABX1X4A5_9BACL</name>